<feature type="signal peptide" evidence="3">
    <location>
        <begin position="1"/>
        <end position="22"/>
    </location>
</feature>
<dbReference type="CDD" id="cd06329">
    <property type="entry name" value="PBP1_SBP-like"/>
    <property type="match status" value="1"/>
</dbReference>
<comment type="caution">
    <text evidence="5">The sequence shown here is derived from an EMBL/GenBank/DDBJ whole genome shotgun (WGS) entry which is preliminary data.</text>
</comment>
<dbReference type="AlphaFoldDB" id="A0A931H630"/>
<feature type="chain" id="PRO_5036850845" evidence="3">
    <location>
        <begin position="23"/>
        <end position="412"/>
    </location>
</feature>
<keyword evidence="2 3" id="KW-0732">Signal</keyword>
<dbReference type="PANTHER" id="PTHR30483">
    <property type="entry name" value="LEUCINE-SPECIFIC-BINDING PROTEIN"/>
    <property type="match status" value="1"/>
</dbReference>
<proteinExistence type="inferred from homology"/>
<dbReference type="PANTHER" id="PTHR30483:SF6">
    <property type="entry name" value="PERIPLASMIC BINDING PROTEIN OF ABC TRANSPORTER FOR NATURAL AMINO ACIDS"/>
    <property type="match status" value="1"/>
</dbReference>
<evidence type="ECO:0000313" key="5">
    <source>
        <dbReference type="EMBL" id="MBG9389346.1"/>
    </source>
</evidence>
<protein>
    <submittedName>
        <fullName evidence="5">Branched-chain amino acid ABC transporter substrate-binding protein</fullName>
    </submittedName>
</protein>
<dbReference type="Gene3D" id="3.40.50.2300">
    <property type="match status" value="2"/>
</dbReference>
<dbReference type="EMBL" id="JADWYS010000001">
    <property type="protein sequence ID" value="MBG9389346.1"/>
    <property type="molecule type" value="Genomic_DNA"/>
</dbReference>
<evidence type="ECO:0000313" key="6">
    <source>
        <dbReference type="Proteomes" id="UP000651050"/>
    </source>
</evidence>
<feature type="domain" description="Leucine-binding protein" evidence="4">
    <location>
        <begin position="24"/>
        <end position="369"/>
    </location>
</feature>
<evidence type="ECO:0000256" key="3">
    <source>
        <dbReference type="SAM" id="SignalP"/>
    </source>
</evidence>
<dbReference type="InterPro" id="IPR028082">
    <property type="entry name" value="Peripla_BP_I"/>
</dbReference>
<evidence type="ECO:0000256" key="2">
    <source>
        <dbReference type="ARBA" id="ARBA00022729"/>
    </source>
</evidence>
<accession>A0A931H630</accession>
<dbReference type="InterPro" id="IPR051010">
    <property type="entry name" value="BCAA_transport"/>
</dbReference>
<comment type="similarity">
    <text evidence="1">Belongs to the leucine-binding protein family.</text>
</comment>
<gene>
    <name evidence="5" type="ORF">I5803_15050</name>
</gene>
<name>A0A931H630_9BURK</name>
<evidence type="ECO:0000259" key="4">
    <source>
        <dbReference type="Pfam" id="PF13458"/>
    </source>
</evidence>
<sequence length="412" mass="44837">MKHTLRLTALALGLLASSAAMADKVRIAVIDPASGPFAAVAGNWFKTLQHAAETANAQKLAGEHTIEVTAFDNKGSVQESLILLRTAIDQGFRYIAQGGSSGVGAAIIDAVAKHNERNPGKEVIYLDTLNADPELTNAKCNFWHFRFSPNSDMLTEALTTEMARNKAVRKVYLLNQNYAFGQAVSRSTKDLLKRKRPDLQIVGDDLIALGQVKDFSPYIAKIKASGADTVSTSNWGPDLTLLLKAATDGDLKVNFYTYFANTFGVPLAITPASAGVLKNVIGFSPNNTGFPGGDFVASFKKRYNEDVILLGNHTTIVMLAEAIKRANSIEPIKVAYALEGMKPRILSGEAEMRATDHQLQAPLFVTTWAKVNGKDVRFDQNDMGYGWKVEQKIDAYVASQPTSCQMQRPPRP</sequence>
<evidence type="ECO:0000256" key="1">
    <source>
        <dbReference type="ARBA" id="ARBA00010062"/>
    </source>
</evidence>
<keyword evidence="6" id="KW-1185">Reference proteome</keyword>
<dbReference type="Proteomes" id="UP000651050">
    <property type="component" value="Unassembled WGS sequence"/>
</dbReference>
<organism evidence="5 6">
    <name type="scientific">Caenimonas aquaedulcis</name>
    <dbReference type="NCBI Taxonomy" id="2793270"/>
    <lineage>
        <taxon>Bacteria</taxon>
        <taxon>Pseudomonadati</taxon>
        <taxon>Pseudomonadota</taxon>
        <taxon>Betaproteobacteria</taxon>
        <taxon>Burkholderiales</taxon>
        <taxon>Comamonadaceae</taxon>
        <taxon>Caenimonas</taxon>
    </lineage>
</organism>
<dbReference type="InterPro" id="IPR028081">
    <property type="entry name" value="Leu-bd"/>
</dbReference>
<dbReference type="RefSeq" id="WP_196987146.1">
    <property type="nucleotide sequence ID" value="NZ_JADWYS010000001.1"/>
</dbReference>
<dbReference type="Pfam" id="PF13458">
    <property type="entry name" value="Peripla_BP_6"/>
    <property type="match status" value="1"/>
</dbReference>
<dbReference type="SUPFAM" id="SSF53822">
    <property type="entry name" value="Periplasmic binding protein-like I"/>
    <property type="match status" value="1"/>
</dbReference>
<reference evidence="5" key="1">
    <citation type="submission" date="2020-11" db="EMBL/GenBank/DDBJ databases">
        <title>Bacterial whole genome sequence for Caenimonas sp. DR4.4.</title>
        <authorList>
            <person name="Le V."/>
            <person name="Ko S.-R."/>
            <person name="Ahn C.-Y."/>
            <person name="Oh H.-M."/>
        </authorList>
    </citation>
    <scope>NUCLEOTIDE SEQUENCE</scope>
    <source>
        <strain evidence="5">DR4.4</strain>
    </source>
</reference>